<protein>
    <submittedName>
        <fullName evidence="1">Uncharacterized protein</fullName>
    </submittedName>
</protein>
<sequence>MSELDGCPGPDTCLYPGPDRSTVMDIFPCPCPCQGTSMDMDKFSCPCPSTCPCLCQGTSTDMNIFPGTCPCPCLRSYPCPGTTPPTSGGGTSPTLPTSGGGTSPPPTLPTSGGTSPTPTPTPPTSGGTSPTGIDISNPYWAAAITLGFEHHVVRLGTTVIIPSIIVPLMGGGQKEKAEVIQTSLFVAGLNTLLQTWFGTRLPVVIGSSYSFIAPALIIVLSDRYSKYVDPLERFEKSMRGIQGAMMIASIIPILLGFFGIWRIIVRLITPVSAVPLVTLVGLGLYAQGFPQLAERIEIGLPELIILIILSQYIPRRIITKIGEHFFERYAVLLSIAIVWLFAALLTASGAYRNNSSGTQVSCHDQSGLISGAAWISFPYPWQWGTPSVDAGDVFVMIAAALVALIESTSVNIAAARFGSAKSTSVNIAAARFGSATLPPPSVFSRGAGWLGIGWLLDGSFGTASGSTASVENVGLLAQTQSGSRRVVQISAGFMLFFGVFGKFGAILASIPLPIFAALQCILFAYETSAGLDLLQFCNFDKLRTKFIIGFSIFMGLSVPQYFYGYMGTSGCGPVHTHANWFDKVVEIIFTSPATVAAIMIAVFLDCTIPPGRTDNRVIEIETDWWEAAMSAFEEDPEFFSLPLGLSECFPSV</sequence>
<reference evidence="1" key="1">
    <citation type="submission" date="2022-02" db="EMBL/GenBank/DDBJ databases">
        <title>Plant Genome Project.</title>
        <authorList>
            <person name="Zhang R.-G."/>
        </authorList>
    </citation>
    <scope>NUCLEOTIDE SEQUENCE</scope>
    <source>
        <strain evidence="1">AT1</strain>
    </source>
</reference>
<dbReference type="Proteomes" id="UP001062846">
    <property type="component" value="Chromosome 11"/>
</dbReference>
<evidence type="ECO:0000313" key="2">
    <source>
        <dbReference type="Proteomes" id="UP001062846"/>
    </source>
</evidence>
<proteinExistence type="predicted"/>
<organism evidence="1 2">
    <name type="scientific">Rhododendron molle</name>
    <name type="common">Chinese azalea</name>
    <name type="synonym">Azalea mollis</name>
    <dbReference type="NCBI Taxonomy" id="49168"/>
    <lineage>
        <taxon>Eukaryota</taxon>
        <taxon>Viridiplantae</taxon>
        <taxon>Streptophyta</taxon>
        <taxon>Embryophyta</taxon>
        <taxon>Tracheophyta</taxon>
        <taxon>Spermatophyta</taxon>
        <taxon>Magnoliopsida</taxon>
        <taxon>eudicotyledons</taxon>
        <taxon>Gunneridae</taxon>
        <taxon>Pentapetalae</taxon>
        <taxon>asterids</taxon>
        <taxon>Ericales</taxon>
        <taxon>Ericaceae</taxon>
        <taxon>Ericoideae</taxon>
        <taxon>Rhodoreae</taxon>
        <taxon>Rhododendron</taxon>
    </lineage>
</organism>
<name>A0ACC0LW99_RHOML</name>
<comment type="caution">
    <text evidence="1">The sequence shown here is derived from an EMBL/GenBank/DDBJ whole genome shotgun (WGS) entry which is preliminary data.</text>
</comment>
<evidence type="ECO:0000313" key="1">
    <source>
        <dbReference type="EMBL" id="KAI8532639.1"/>
    </source>
</evidence>
<keyword evidence="2" id="KW-1185">Reference proteome</keyword>
<gene>
    <name evidence="1" type="ORF">RHMOL_Rhmol11G0229100</name>
</gene>
<dbReference type="EMBL" id="CM046398">
    <property type="protein sequence ID" value="KAI8532639.1"/>
    <property type="molecule type" value="Genomic_DNA"/>
</dbReference>
<accession>A0ACC0LW99</accession>